<dbReference type="PANTHER" id="PTHR24221">
    <property type="entry name" value="ATP-BINDING CASSETTE SUB-FAMILY B"/>
    <property type="match status" value="1"/>
</dbReference>
<dbReference type="InterPro" id="IPR039421">
    <property type="entry name" value="Type_1_exporter"/>
</dbReference>
<protein>
    <submittedName>
        <fullName evidence="10">ABC transporter ATP-binding protein</fullName>
    </submittedName>
</protein>
<evidence type="ECO:0000256" key="5">
    <source>
        <dbReference type="ARBA" id="ARBA00022989"/>
    </source>
</evidence>
<dbReference type="EMBL" id="JAQOSQ010000013">
    <property type="protein sequence ID" value="MDJ1184226.1"/>
    <property type="molecule type" value="Genomic_DNA"/>
</dbReference>
<sequence length="594" mass="66351">MTESSPSLLPLLAPYRIKLIISCLLSILARGLQLVPFILIYLGVTAFLHPPVRPEEVWPLVGIAAIAILLRWIMLAISGRISHQIAYNIIYDIRIKIAEKLGKLPLSYLNRSSTGMLKKIINEDVEYLEQMLAHGIPEGIGLITIFFLTVFVLFLIDWRMALAALGGIPFSIGSQYLLFKDLQPILKDYYESQDCMNATVIEYVRGMPAIKAFTQTVESFDRYEKSVRNYQEIEEKWSRQSLLPWTLFSVSVSLNLIIILPVGLHFFQEGNLSLATLILFLLLGVGVSAPLLRLLESVEVYVQTQKGLERIFTILNEPELPESETLELPQDLTLEFCDVSFAYEKKEVLQNINLKIVPGRVIALVGSSGSGKTTIAKLLGRFWEVSDGEISLGGININRFKLNDLLSKMAFVFQEVSLFNDTIYNNISMGKPNASREEVFFAAKAAQCHDFIASLPQGYNTIIGERGAKLSGGQKQRISIARAILKDAPIVILDEATAFLDPESEAQVQAAISQLVADKTLLVIAHRLFTIVDADRIIVMDKGKICDRGSHAELLETCEIYRHLWDAHLQAKGWTLQERQGAVFNAVSSPTLKP</sequence>
<dbReference type="Proteomes" id="UP001232992">
    <property type="component" value="Unassembled WGS sequence"/>
</dbReference>
<comment type="caution">
    <text evidence="10">The sequence shown here is derived from an EMBL/GenBank/DDBJ whole genome shotgun (WGS) entry which is preliminary data.</text>
</comment>
<name>A0ABT7BYE6_9CYAN</name>
<keyword evidence="5 7" id="KW-1133">Transmembrane helix</keyword>
<dbReference type="Pfam" id="PF00005">
    <property type="entry name" value="ABC_tran"/>
    <property type="match status" value="1"/>
</dbReference>
<evidence type="ECO:0000256" key="6">
    <source>
        <dbReference type="ARBA" id="ARBA00023136"/>
    </source>
</evidence>
<proteinExistence type="predicted"/>
<dbReference type="InterPro" id="IPR027417">
    <property type="entry name" value="P-loop_NTPase"/>
</dbReference>
<dbReference type="PROSITE" id="PS00211">
    <property type="entry name" value="ABC_TRANSPORTER_1"/>
    <property type="match status" value="1"/>
</dbReference>
<evidence type="ECO:0000256" key="4">
    <source>
        <dbReference type="ARBA" id="ARBA00022840"/>
    </source>
</evidence>
<keyword evidence="3" id="KW-0547">Nucleotide-binding</keyword>
<feature type="transmembrane region" description="Helical" evidence="7">
    <location>
        <begin position="20"/>
        <end position="42"/>
    </location>
</feature>
<keyword evidence="11" id="KW-1185">Reference proteome</keyword>
<dbReference type="Pfam" id="PF00664">
    <property type="entry name" value="ABC_membrane"/>
    <property type="match status" value="1"/>
</dbReference>
<feature type="domain" description="ABC transporter" evidence="8">
    <location>
        <begin position="334"/>
        <end position="567"/>
    </location>
</feature>
<keyword evidence="4 10" id="KW-0067">ATP-binding</keyword>
<dbReference type="InterPro" id="IPR011527">
    <property type="entry name" value="ABC1_TM_dom"/>
</dbReference>
<feature type="transmembrane region" description="Helical" evidence="7">
    <location>
        <begin position="272"/>
        <end position="292"/>
    </location>
</feature>
<dbReference type="InterPro" id="IPR003593">
    <property type="entry name" value="AAA+_ATPase"/>
</dbReference>
<organism evidence="10 11">
    <name type="scientific">Roseofilum casamattae BLCC-M143</name>
    <dbReference type="NCBI Taxonomy" id="3022442"/>
    <lineage>
        <taxon>Bacteria</taxon>
        <taxon>Bacillati</taxon>
        <taxon>Cyanobacteriota</taxon>
        <taxon>Cyanophyceae</taxon>
        <taxon>Desertifilales</taxon>
        <taxon>Desertifilaceae</taxon>
        <taxon>Roseofilum</taxon>
        <taxon>Roseofilum casamattae</taxon>
    </lineage>
</organism>
<evidence type="ECO:0000259" key="8">
    <source>
        <dbReference type="PROSITE" id="PS50893"/>
    </source>
</evidence>
<dbReference type="InterPro" id="IPR017871">
    <property type="entry name" value="ABC_transporter-like_CS"/>
</dbReference>
<evidence type="ECO:0000313" key="11">
    <source>
        <dbReference type="Proteomes" id="UP001232992"/>
    </source>
</evidence>
<comment type="subcellular location">
    <subcellularLocation>
        <location evidence="1">Cell membrane</location>
        <topology evidence="1">Multi-pass membrane protein</topology>
    </subcellularLocation>
</comment>
<dbReference type="PANTHER" id="PTHR24221:SF397">
    <property type="entry name" value="ABC TRANSPORTER, ATP-BINDING TRANSMEMBRANE PROTEIN"/>
    <property type="match status" value="1"/>
</dbReference>
<keyword evidence="6 7" id="KW-0472">Membrane</keyword>
<dbReference type="RefSeq" id="WP_283758880.1">
    <property type="nucleotide sequence ID" value="NZ_JAQOSQ010000013.1"/>
</dbReference>
<evidence type="ECO:0000256" key="7">
    <source>
        <dbReference type="SAM" id="Phobius"/>
    </source>
</evidence>
<evidence type="ECO:0000256" key="1">
    <source>
        <dbReference type="ARBA" id="ARBA00004651"/>
    </source>
</evidence>
<reference evidence="10 11" key="1">
    <citation type="submission" date="2023-01" db="EMBL/GenBank/DDBJ databases">
        <title>Novel diversity within Roseofilum (Cyanobacteria; Desertifilaceae) from marine benthic mats with descriptions of four novel species.</title>
        <authorList>
            <person name="Wang Y."/>
            <person name="Berthold D.E."/>
            <person name="Hu J."/>
            <person name="Lefler F.W."/>
            <person name="Laughinghouse H.D. IV."/>
        </authorList>
    </citation>
    <scope>NUCLEOTIDE SEQUENCE [LARGE SCALE GENOMIC DNA]</scope>
    <source>
        <strain evidence="10 11">BLCC-M143</strain>
    </source>
</reference>
<evidence type="ECO:0000259" key="9">
    <source>
        <dbReference type="PROSITE" id="PS50929"/>
    </source>
</evidence>
<feature type="transmembrane region" description="Helical" evidence="7">
    <location>
        <begin position="242"/>
        <end position="266"/>
    </location>
</feature>
<gene>
    <name evidence="10" type="ORF">PMH09_13655</name>
</gene>
<feature type="transmembrane region" description="Helical" evidence="7">
    <location>
        <begin position="162"/>
        <end position="179"/>
    </location>
</feature>
<feature type="transmembrane region" description="Helical" evidence="7">
    <location>
        <begin position="57"/>
        <end position="77"/>
    </location>
</feature>
<dbReference type="InterPro" id="IPR003439">
    <property type="entry name" value="ABC_transporter-like_ATP-bd"/>
</dbReference>
<feature type="domain" description="ABC transmembrane type-1" evidence="9">
    <location>
        <begin position="20"/>
        <end position="303"/>
    </location>
</feature>
<dbReference type="PROSITE" id="PS50929">
    <property type="entry name" value="ABC_TM1F"/>
    <property type="match status" value="1"/>
</dbReference>
<dbReference type="InterPro" id="IPR036640">
    <property type="entry name" value="ABC1_TM_sf"/>
</dbReference>
<evidence type="ECO:0000313" key="10">
    <source>
        <dbReference type="EMBL" id="MDJ1184226.1"/>
    </source>
</evidence>
<dbReference type="SMART" id="SM00382">
    <property type="entry name" value="AAA"/>
    <property type="match status" value="1"/>
</dbReference>
<dbReference type="SUPFAM" id="SSF90123">
    <property type="entry name" value="ABC transporter transmembrane region"/>
    <property type="match status" value="1"/>
</dbReference>
<evidence type="ECO:0000256" key="2">
    <source>
        <dbReference type="ARBA" id="ARBA00022692"/>
    </source>
</evidence>
<feature type="transmembrane region" description="Helical" evidence="7">
    <location>
        <begin position="139"/>
        <end position="156"/>
    </location>
</feature>
<dbReference type="Gene3D" id="1.20.1560.10">
    <property type="entry name" value="ABC transporter type 1, transmembrane domain"/>
    <property type="match status" value="1"/>
</dbReference>
<dbReference type="PROSITE" id="PS50893">
    <property type="entry name" value="ABC_TRANSPORTER_2"/>
    <property type="match status" value="1"/>
</dbReference>
<dbReference type="SUPFAM" id="SSF52540">
    <property type="entry name" value="P-loop containing nucleoside triphosphate hydrolases"/>
    <property type="match status" value="1"/>
</dbReference>
<accession>A0ABT7BYE6</accession>
<dbReference type="Gene3D" id="3.40.50.300">
    <property type="entry name" value="P-loop containing nucleotide triphosphate hydrolases"/>
    <property type="match status" value="1"/>
</dbReference>
<dbReference type="GO" id="GO:0005524">
    <property type="term" value="F:ATP binding"/>
    <property type="evidence" value="ECO:0007669"/>
    <property type="project" value="UniProtKB-KW"/>
</dbReference>
<keyword evidence="2 7" id="KW-0812">Transmembrane</keyword>
<evidence type="ECO:0000256" key="3">
    <source>
        <dbReference type="ARBA" id="ARBA00022741"/>
    </source>
</evidence>